<evidence type="ECO:0008006" key="3">
    <source>
        <dbReference type="Google" id="ProtNLM"/>
    </source>
</evidence>
<evidence type="ECO:0000313" key="2">
    <source>
        <dbReference type="Proteomes" id="UP000001568"/>
    </source>
</evidence>
<name>A4RWG9_OSTLU</name>
<dbReference type="InterPro" id="IPR032801">
    <property type="entry name" value="PXL2A/B/C"/>
</dbReference>
<keyword evidence="2" id="KW-1185">Reference proteome</keyword>
<dbReference type="Gramene" id="ABO95869">
    <property type="protein sequence ID" value="ABO95869"/>
    <property type="gene ID" value="OSTLU_92651"/>
</dbReference>
<feature type="non-terminal residue" evidence="1">
    <location>
        <position position="1"/>
    </location>
</feature>
<accession>A4RWG9</accession>
<dbReference type="EMBL" id="CP000584">
    <property type="protein sequence ID" value="ABO95869.1"/>
    <property type="molecule type" value="Genomic_DNA"/>
</dbReference>
<reference evidence="1 2" key="1">
    <citation type="journal article" date="2007" name="Proc. Natl. Acad. Sci. U.S.A.">
        <title>The tiny eukaryote Ostreococcus provides genomic insights into the paradox of plankton speciation.</title>
        <authorList>
            <person name="Palenik B."/>
            <person name="Grimwood J."/>
            <person name="Aerts A."/>
            <person name="Rouze P."/>
            <person name="Salamov A."/>
            <person name="Putnam N."/>
            <person name="Dupont C."/>
            <person name="Jorgensen R."/>
            <person name="Derelle E."/>
            <person name="Rombauts S."/>
            <person name="Zhou K."/>
            <person name="Otillar R."/>
            <person name="Merchant S.S."/>
            <person name="Podell S."/>
            <person name="Gaasterland T."/>
            <person name="Napoli C."/>
            <person name="Gendler K."/>
            <person name="Manuell A."/>
            <person name="Tai V."/>
            <person name="Vallon O."/>
            <person name="Piganeau G."/>
            <person name="Jancek S."/>
            <person name="Heijde M."/>
            <person name="Jabbari K."/>
            <person name="Bowler C."/>
            <person name="Lohr M."/>
            <person name="Robbens S."/>
            <person name="Werner G."/>
            <person name="Dubchak I."/>
            <person name="Pazour G.J."/>
            <person name="Ren Q."/>
            <person name="Paulsen I."/>
            <person name="Delwiche C."/>
            <person name="Schmutz J."/>
            <person name="Rokhsar D."/>
            <person name="Van de Peer Y."/>
            <person name="Moreau H."/>
            <person name="Grigoriev I.V."/>
        </authorList>
    </citation>
    <scope>NUCLEOTIDE SEQUENCE [LARGE SCALE GENOMIC DNA]</scope>
    <source>
        <strain evidence="1 2">CCE9901</strain>
    </source>
</reference>
<organism evidence="1 2">
    <name type="scientific">Ostreococcus lucimarinus (strain CCE9901)</name>
    <dbReference type="NCBI Taxonomy" id="436017"/>
    <lineage>
        <taxon>Eukaryota</taxon>
        <taxon>Viridiplantae</taxon>
        <taxon>Chlorophyta</taxon>
        <taxon>Mamiellophyceae</taxon>
        <taxon>Mamiellales</taxon>
        <taxon>Bathycoccaceae</taxon>
        <taxon>Ostreococcus</taxon>
    </lineage>
</organism>
<dbReference type="eggNOG" id="ENOG502S4RP">
    <property type="taxonomic scope" value="Eukaryota"/>
</dbReference>
<sequence length="142" mass="15012">VADSRGRIEAAGGSVTLVSLGTAEQLRTFLELNPEIPSDIAFVDDSDDFALYDACGFGKFTDAKPEKVDLKPTNFSFKDWLAYLGNAGKLAPIKKGQKGVPEGVLRLGGTFVLAGDDVEYAWADALPGAHPEIADVLKAVGI</sequence>
<dbReference type="Proteomes" id="UP000001568">
    <property type="component" value="Chromosome 4"/>
</dbReference>
<dbReference type="HOGENOM" id="CLU_094780_0_0_1"/>
<evidence type="ECO:0000313" key="1">
    <source>
        <dbReference type="EMBL" id="ABO95869.1"/>
    </source>
</evidence>
<dbReference type="KEGG" id="olu:OSTLU_92651"/>
<dbReference type="OMA" id="DVEYAWA"/>
<protein>
    <recommendedName>
        <fullName evidence="3">Redoxin domain-containing protein</fullName>
    </recommendedName>
</protein>
<dbReference type="AlphaFoldDB" id="A4RWG9"/>
<gene>
    <name evidence="1" type="ORF">OSTLU_92651</name>
</gene>
<dbReference type="GeneID" id="5001527"/>
<dbReference type="Pfam" id="PF13911">
    <property type="entry name" value="AhpC-TSA_2"/>
    <property type="match status" value="1"/>
</dbReference>
<dbReference type="OrthoDB" id="497519at2759"/>
<proteinExistence type="predicted"/>
<dbReference type="RefSeq" id="XP_001417576.1">
    <property type="nucleotide sequence ID" value="XM_001417539.1"/>
</dbReference>